<protein>
    <submittedName>
        <fullName evidence="8">Putative sodium/pantothenate symporter</fullName>
    </submittedName>
</protein>
<keyword evidence="5 7" id="KW-1133">Transmembrane helix</keyword>
<dbReference type="GO" id="GO:0005886">
    <property type="term" value="C:plasma membrane"/>
    <property type="evidence" value="ECO:0007669"/>
    <property type="project" value="TreeGrafter"/>
</dbReference>
<evidence type="ECO:0000256" key="2">
    <source>
        <dbReference type="ARBA" id="ARBA00006434"/>
    </source>
</evidence>
<evidence type="ECO:0000256" key="7">
    <source>
        <dbReference type="SAM" id="Phobius"/>
    </source>
</evidence>
<name>A0A0F3MK02_9RICK</name>
<dbReference type="InterPro" id="IPR038377">
    <property type="entry name" value="Na/Glc_symporter_sf"/>
</dbReference>
<feature type="transmembrane region" description="Helical" evidence="7">
    <location>
        <begin position="68"/>
        <end position="94"/>
    </location>
</feature>
<keyword evidence="6 7" id="KW-0472">Membrane</keyword>
<dbReference type="PANTHER" id="PTHR48086">
    <property type="entry name" value="SODIUM/PROLINE SYMPORTER-RELATED"/>
    <property type="match status" value="1"/>
</dbReference>
<dbReference type="EMBL" id="LANP01000017">
    <property type="protein sequence ID" value="KJV55797.1"/>
    <property type="molecule type" value="Genomic_DNA"/>
</dbReference>
<dbReference type="InterPro" id="IPR001734">
    <property type="entry name" value="Na/solute_symporter"/>
</dbReference>
<evidence type="ECO:0000256" key="1">
    <source>
        <dbReference type="ARBA" id="ARBA00004141"/>
    </source>
</evidence>
<comment type="similarity">
    <text evidence="2">Belongs to the sodium:solute symporter (SSF) (TC 2.A.21) family.</text>
</comment>
<evidence type="ECO:0000313" key="9">
    <source>
        <dbReference type="Proteomes" id="UP000033616"/>
    </source>
</evidence>
<proteinExistence type="inferred from homology"/>
<evidence type="ECO:0000256" key="5">
    <source>
        <dbReference type="ARBA" id="ARBA00022989"/>
    </source>
</evidence>
<dbReference type="STRING" id="1359168.OCHUTO_0697"/>
<dbReference type="PROSITE" id="PS50283">
    <property type="entry name" value="NA_SOLUT_SYMP_3"/>
    <property type="match status" value="1"/>
</dbReference>
<dbReference type="PANTHER" id="PTHR48086:SF7">
    <property type="entry name" value="SODIUM-SOLUTE SYMPORTER-RELATED"/>
    <property type="match status" value="1"/>
</dbReference>
<evidence type="ECO:0000256" key="4">
    <source>
        <dbReference type="ARBA" id="ARBA00022692"/>
    </source>
</evidence>
<keyword evidence="4 7" id="KW-0812">Transmembrane</keyword>
<feature type="transmembrane region" description="Helical" evidence="7">
    <location>
        <begin position="6"/>
        <end position="25"/>
    </location>
</feature>
<dbReference type="PATRIC" id="fig|1359168.3.peg.312"/>
<evidence type="ECO:0000313" key="8">
    <source>
        <dbReference type="EMBL" id="KJV55797.1"/>
    </source>
</evidence>
<dbReference type="Proteomes" id="UP000033616">
    <property type="component" value="Unassembled WGS sequence"/>
</dbReference>
<dbReference type="GO" id="GO:0022857">
    <property type="term" value="F:transmembrane transporter activity"/>
    <property type="evidence" value="ECO:0007669"/>
    <property type="project" value="InterPro"/>
</dbReference>
<comment type="subcellular location">
    <subcellularLocation>
        <location evidence="1">Membrane</location>
        <topology evidence="1">Multi-pass membrane protein</topology>
    </subcellularLocation>
</comment>
<comment type="caution">
    <text evidence="8">The sequence shown here is derived from an EMBL/GenBank/DDBJ whole genome shotgun (WGS) entry which is preliminary data.</text>
</comment>
<organism evidence="8 9">
    <name type="scientific">Orientia chuto str. Dubai</name>
    <dbReference type="NCBI Taxonomy" id="1359168"/>
    <lineage>
        <taxon>Bacteria</taxon>
        <taxon>Pseudomonadati</taxon>
        <taxon>Pseudomonadota</taxon>
        <taxon>Alphaproteobacteria</taxon>
        <taxon>Rickettsiales</taxon>
        <taxon>Rickettsiaceae</taxon>
        <taxon>Rickettsieae</taxon>
        <taxon>Orientia</taxon>
    </lineage>
</organism>
<reference evidence="8 9" key="1">
    <citation type="submission" date="2015-02" db="EMBL/GenBank/DDBJ databases">
        <title>Genome Sequencing of Rickettsiales.</title>
        <authorList>
            <person name="Daugherty S.C."/>
            <person name="Su Q."/>
            <person name="Abolude K."/>
            <person name="Beier-Sexton M."/>
            <person name="Carlyon J.A."/>
            <person name="Carter R."/>
            <person name="Day N.P."/>
            <person name="Dumler S.J."/>
            <person name="Dyachenko V."/>
            <person name="Godinez A."/>
            <person name="Kurtti T.J."/>
            <person name="Lichay M."/>
            <person name="Mullins K.E."/>
            <person name="Ott S."/>
            <person name="Pappas-Brown V."/>
            <person name="Paris D.H."/>
            <person name="Patel P."/>
            <person name="Richards A.L."/>
            <person name="Sadzewicz L."/>
            <person name="Sears K."/>
            <person name="Seidman D."/>
            <person name="Sengamalay N."/>
            <person name="Stenos J."/>
            <person name="Tallon L.J."/>
            <person name="Vincent G."/>
            <person name="Fraser C.M."/>
            <person name="Munderloh U."/>
            <person name="Dunning-Hotopp J.C."/>
        </authorList>
    </citation>
    <scope>NUCLEOTIDE SEQUENCE [LARGE SCALE GENOMIC DNA]</scope>
    <source>
        <strain evidence="8 9">Fuller</strain>
    </source>
</reference>
<evidence type="ECO:0000256" key="6">
    <source>
        <dbReference type="ARBA" id="ARBA00023136"/>
    </source>
</evidence>
<dbReference type="InterPro" id="IPR050277">
    <property type="entry name" value="Sodium:Solute_Symporter"/>
</dbReference>
<feature type="transmembrane region" description="Helical" evidence="7">
    <location>
        <begin position="37"/>
        <end position="56"/>
    </location>
</feature>
<feature type="non-terminal residue" evidence="8">
    <location>
        <position position="160"/>
    </location>
</feature>
<dbReference type="Gene3D" id="1.20.1730.10">
    <property type="entry name" value="Sodium/glucose cotransporter"/>
    <property type="match status" value="1"/>
</dbReference>
<sequence>MPALNIDLILVGLFLITNLAIGLLYGKGVKSIKDYALGGKNFSTTALTATLIATWIGGGTFSFRLYEIYSIGVVAIFSILGQIICLLIYAYVLIPRMQEFFGKLSVAEAMGDLYGKQVRIVTAICSIIRSSTAIAMQIKVFSTMFNHFLGIDSLYATLIS</sequence>
<keyword evidence="3" id="KW-0813">Transport</keyword>
<evidence type="ECO:0000256" key="3">
    <source>
        <dbReference type="ARBA" id="ARBA00022448"/>
    </source>
</evidence>
<keyword evidence="9" id="KW-1185">Reference proteome</keyword>
<dbReference type="AlphaFoldDB" id="A0A0F3MK02"/>
<accession>A0A0F3MK02</accession>
<gene>
    <name evidence="8" type="ORF">OCHUTO_0697</name>
</gene>